<dbReference type="Proteomes" id="UP000007798">
    <property type="component" value="Unassembled WGS sequence"/>
</dbReference>
<keyword evidence="3" id="KW-1185">Reference proteome</keyword>
<organism evidence="2 3">
    <name type="scientific">Drosophila willistoni</name>
    <name type="common">Fruit fly</name>
    <dbReference type="NCBI Taxonomy" id="7260"/>
    <lineage>
        <taxon>Eukaryota</taxon>
        <taxon>Metazoa</taxon>
        <taxon>Ecdysozoa</taxon>
        <taxon>Arthropoda</taxon>
        <taxon>Hexapoda</taxon>
        <taxon>Insecta</taxon>
        <taxon>Pterygota</taxon>
        <taxon>Neoptera</taxon>
        <taxon>Endopterygota</taxon>
        <taxon>Diptera</taxon>
        <taxon>Brachycera</taxon>
        <taxon>Muscomorpha</taxon>
        <taxon>Ephydroidea</taxon>
        <taxon>Drosophilidae</taxon>
        <taxon>Drosophila</taxon>
        <taxon>Sophophora</taxon>
    </lineage>
</organism>
<dbReference type="EMBL" id="CH964232">
    <property type="protein sequence ID" value="KRF99436.1"/>
    <property type="molecule type" value="Genomic_DNA"/>
</dbReference>
<evidence type="ECO:0000256" key="1">
    <source>
        <dbReference type="SAM" id="MobiDB-lite"/>
    </source>
</evidence>
<proteinExistence type="predicted"/>
<sequence>PSKQATSTPNPNPIPIRPDTINIKRLTVPGQDKKLAESE</sequence>
<dbReference type="AlphaFoldDB" id="A0A0Q9WTL4"/>
<feature type="non-terminal residue" evidence="2">
    <location>
        <position position="1"/>
    </location>
</feature>
<evidence type="ECO:0000313" key="3">
    <source>
        <dbReference type="Proteomes" id="UP000007798"/>
    </source>
</evidence>
<name>A0A0Q9WTL4_DROWI</name>
<feature type="region of interest" description="Disordered" evidence="1">
    <location>
        <begin position="1"/>
        <end position="39"/>
    </location>
</feature>
<dbReference type="InParanoid" id="A0A0Q9WTL4"/>
<accession>A0A0Q9WTL4</accession>
<protein>
    <submittedName>
        <fullName evidence="2">Uncharacterized protein</fullName>
    </submittedName>
</protein>
<gene>
    <name evidence="2" type="primary">Dwil\GK27710</name>
    <name evidence="2" type="ORF">Dwil_GK27710</name>
</gene>
<reference evidence="2 3" key="1">
    <citation type="journal article" date="2007" name="Nature">
        <title>Evolution of genes and genomes on the Drosophila phylogeny.</title>
        <authorList>
            <consortium name="Drosophila 12 Genomes Consortium"/>
            <person name="Clark A.G."/>
            <person name="Eisen M.B."/>
            <person name="Smith D.R."/>
            <person name="Bergman C.M."/>
            <person name="Oliver B."/>
            <person name="Markow T.A."/>
            <person name="Kaufman T.C."/>
            <person name="Kellis M."/>
            <person name="Gelbart W."/>
            <person name="Iyer V.N."/>
            <person name="Pollard D.A."/>
            <person name="Sackton T.B."/>
            <person name="Larracuente A.M."/>
            <person name="Singh N.D."/>
            <person name="Abad J.P."/>
            <person name="Abt D.N."/>
            <person name="Adryan B."/>
            <person name="Aguade M."/>
            <person name="Akashi H."/>
            <person name="Anderson W.W."/>
            <person name="Aquadro C.F."/>
            <person name="Ardell D.H."/>
            <person name="Arguello R."/>
            <person name="Artieri C.G."/>
            <person name="Barbash D.A."/>
            <person name="Barker D."/>
            <person name="Barsanti P."/>
            <person name="Batterham P."/>
            <person name="Batzoglou S."/>
            <person name="Begun D."/>
            <person name="Bhutkar A."/>
            <person name="Blanco E."/>
            <person name="Bosak S.A."/>
            <person name="Bradley R.K."/>
            <person name="Brand A.D."/>
            <person name="Brent M.R."/>
            <person name="Brooks A.N."/>
            <person name="Brown R.H."/>
            <person name="Butlin R.K."/>
            <person name="Caggese C."/>
            <person name="Calvi B.R."/>
            <person name="Bernardo de Carvalho A."/>
            <person name="Caspi A."/>
            <person name="Castrezana S."/>
            <person name="Celniker S.E."/>
            <person name="Chang J.L."/>
            <person name="Chapple C."/>
            <person name="Chatterji S."/>
            <person name="Chinwalla A."/>
            <person name="Civetta A."/>
            <person name="Clifton S.W."/>
            <person name="Comeron J.M."/>
            <person name="Costello J.C."/>
            <person name="Coyne J.A."/>
            <person name="Daub J."/>
            <person name="David R.G."/>
            <person name="Delcher A.L."/>
            <person name="Delehaunty K."/>
            <person name="Do C.B."/>
            <person name="Ebling H."/>
            <person name="Edwards K."/>
            <person name="Eickbush T."/>
            <person name="Evans J.D."/>
            <person name="Filipski A."/>
            <person name="Findeiss S."/>
            <person name="Freyhult E."/>
            <person name="Fulton L."/>
            <person name="Fulton R."/>
            <person name="Garcia A.C."/>
            <person name="Gardiner A."/>
            <person name="Garfield D.A."/>
            <person name="Garvin B.E."/>
            <person name="Gibson G."/>
            <person name="Gilbert D."/>
            <person name="Gnerre S."/>
            <person name="Godfrey J."/>
            <person name="Good R."/>
            <person name="Gotea V."/>
            <person name="Gravely B."/>
            <person name="Greenberg A.J."/>
            <person name="Griffiths-Jones S."/>
            <person name="Gross S."/>
            <person name="Guigo R."/>
            <person name="Gustafson E.A."/>
            <person name="Haerty W."/>
            <person name="Hahn M.W."/>
            <person name="Halligan D.L."/>
            <person name="Halpern A.L."/>
            <person name="Halter G.M."/>
            <person name="Han M.V."/>
            <person name="Heger A."/>
            <person name="Hillier L."/>
            <person name="Hinrichs A.S."/>
            <person name="Holmes I."/>
            <person name="Hoskins R.A."/>
            <person name="Hubisz M.J."/>
            <person name="Hultmark D."/>
            <person name="Huntley M.A."/>
            <person name="Jaffe D.B."/>
            <person name="Jagadeeshan S."/>
            <person name="Jeck W.R."/>
            <person name="Johnson J."/>
            <person name="Jones C.D."/>
            <person name="Jordan W.C."/>
            <person name="Karpen G.H."/>
            <person name="Kataoka E."/>
            <person name="Keightley P.D."/>
            <person name="Kheradpour P."/>
            <person name="Kirkness E.F."/>
            <person name="Koerich L.B."/>
            <person name="Kristiansen K."/>
            <person name="Kudrna D."/>
            <person name="Kulathinal R.J."/>
            <person name="Kumar S."/>
            <person name="Kwok R."/>
            <person name="Lander E."/>
            <person name="Langley C.H."/>
            <person name="Lapoint R."/>
            <person name="Lazzaro B.P."/>
            <person name="Lee S.J."/>
            <person name="Levesque L."/>
            <person name="Li R."/>
            <person name="Lin C.F."/>
            <person name="Lin M.F."/>
            <person name="Lindblad-Toh K."/>
            <person name="Llopart A."/>
            <person name="Long M."/>
            <person name="Low L."/>
            <person name="Lozovsky E."/>
            <person name="Lu J."/>
            <person name="Luo M."/>
            <person name="Machado C.A."/>
            <person name="Makalowski W."/>
            <person name="Marzo M."/>
            <person name="Matsuda M."/>
            <person name="Matzkin L."/>
            <person name="McAllister B."/>
            <person name="McBride C.S."/>
            <person name="McKernan B."/>
            <person name="McKernan K."/>
            <person name="Mendez-Lago M."/>
            <person name="Minx P."/>
            <person name="Mollenhauer M.U."/>
            <person name="Montooth K."/>
            <person name="Mount S.M."/>
            <person name="Mu X."/>
            <person name="Myers E."/>
            <person name="Negre B."/>
            <person name="Newfeld S."/>
            <person name="Nielsen R."/>
            <person name="Noor M.A."/>
            <person name="O'Grady P."/>
            <person name="Pachter L."/>
            <person name="Papaceit M."/>
            <person name="Parisi M.J."/>
            <person name="Parisi M."/>
            <person name="Parts L."/>
            <person name="Pedersen J.S."/>
            <person name="Pesole G."/>
            <person name="Phillippy A.M."/>
            <person name="Ponting C.P."/>
            <person name="Pop M."/>
            <person name="Porcelli D."/>
            <person name="Powell J.R."/>
            <person name="Prohaska S."/>
            <person name="Pruitt K."/>
            <person name="Puig M."/>
            <person name="Quesneville H."/>
            <person name="Ram K.R."/>
            <person name="Rand D."/>
            <person name="Rasmussen M.D."/>
            <person name="Reed L.K."/>
            <person name="Reenan R."/>
            <person name="Reily A."/>
            <person name="Remington K.A."/>
            <person name="Rieger T.T."/>
            <person name="Ritchie M.G."/>
            <person name="Robin C."/>
            <person name="Rogers Y.H."/>
            <person name="Rohde C."/>
            <person name="Rozas J."/>
            <person name="Rubenfield M.J."/>
            <person name="Ruiz A."/>
            <person name="Russo S."/>
            <person name="Salzberg S.L."/>
            <person name="Sanchez-Gracia A."/>
            <person name="Saranga D.J."/>
            <person name="Sato H."/>
            <person name="Schaeffer S.W."/>
            <person name="Schatz M.C."/>
            <person name="Schlenke T."/>
            <person name="Schwartz R."/>
            <person name="Segarra C."/>
            <person name="Singh R.S."/>
            <person name="Sirot L."/>
            <person name="Sirota M."/>
            <person name="Sisneros N.B."/>
            <person name="Smith C.D."/>
            <person name="Smith T.F."/>
            <person name="Spieth J."/>
            <person name="Stage D.E."/>
            <person name="Stark A."/>
            <person name="Stephan W."/>
            <person name="Strausberg R.L."/>
            <person name="Strempel S."/>
            <person name="Sturgill D."/>
            <person name="Sutton G."/>
            <person name="Sutton G.G."/>
            <person name="Tao W."/>
            <person name="Teichmann S."/>
            <person name="Tobari Y.N."/>
            <person name="Tomimura Y."/>
            <person name="Tsolas J.M."/>
            <person name="Valente V.L."/>
            <person name="Venter E."/>
            <person name="Venter J.C."/>
            <person name="Vicario S."/>
            <person name="Vieira F.G."/>
            <person name="Vilella A.J."/>
            <person name="Villasante A."/>
            <person name="Walenz B."/>
            <person name="Wang J."/>
            <person name="Wasserman M."/>
            <person name="Watts T."/>
            <person name="Wilson D."/>
            <person name="Wilson R.K."/>
            <person name="Wing R.A."/>
            <person name="Wolfner M.F."/>
            <person name="Wong A."/>
            <person name="Wong G.K."/>
            <person name="Wu C.I."/>
            <person name="Wu G."/>
            <person name="Yamamoto D."/>
            <person name="Yang H.P."/>
            <person name="Yang S.P."/>
            <person name="Yorke J.A."/>
            <person name="Yoshida K."/>
            <person name="Zdobnov E."/>
            <person name="Zhang P."/>
            <person name="Zhang Y."/>
            <person name="Zimin A.V."/>
            <person name="Baldwin J."/>
            <person name="Abdouelleil A."/>
            <person name="Abdulkadir J."/>
            <person name="Abebe A."/>
            <person name="Abera B."/>
            <person name="Abreu J."/>
            <person name="Acer S.C."/>
            <person name="Aftuck L."/>
            <person name="Alexander A."/>
            <person name="An P."/>
            <person name="Anderson E."/>
            <person name="Anderson S."/>
            <person name="Arachi H."/>
            <person name="Azer M."/>
            <person name="Bachantsang P."/>
            <person name="Barry A."/>
            <person name="Bayul T."/>
            <person name="Berlin A."/>
            <person name="Bessette D."/>
            <person name="Bloom T."/>
            <person name="Blye J."/>
            <person name="Boguslavskiy L."/>
            <person name="Bonnet C."/>
            <person name="Boukhgalter B."/>
            <person name="Bourzgui I."/>
            <person name="Brown A."/>
            <person name="Cahill P."/>
            <person name="Channer S."/>
            <person name="Cheshatsang Y."/>
            <person name="Chuda L."/>
            <person name="Citroen M."/>
            <person name="Collymore A."/>
            <person name="Cooke P."/>
            <person name="Costello M."/>
            <person name="D'Aco K."/>
            <person name="Daza R."/>
            <person name="De Haan G."/>
            <person name="DeGray S."/>
            <person name="DeMaso C."/>
            <person name="Dhargay N."/>
            <person name="Dooley K."/>
            <person name="Dooley E."/>
            <person name="Doricent M."/>
            <person name="Dorje P."/>
            <person name="Dorjee K."/>
            <person name="Dupes A."/>
            <person name="Elong R."/>
            <person name="Falk J."/>
            <person name="Farina A."/>
            <person name="Faro S."/>
            <person name="Ferguson D."/>
            <person name="Fisher S."/>
            <person name="Foley C.D."/>
            <person name="Franke A."/>
            <person name="Friedrich D."/>
            <person name="Gadbois L."/>
            <person name="Gearin G."/>
            <person name="Gearin C.R."/>
            <person name="Giannoukos G."/>
            <person name="Goode T."/>
            <person name="Graham J."/>
            <person name="Grandbois E."/>
            <person name="Grewal S."/>
            <person name="Gyaltsen K."/>
            <person name="Hafez N."/>
            <person name="Hagos B."/>
            <person name="Hall J."/>
            <person name="Henson C."/>
            <person name="Hollinger A."/>
            <person name="Honan T."/>
            <person name="Huard M.D."/>
            <person name="Hughes L."/>
            <person name="Hurhula B."/>
            <person name="Husby M.E."/>
            <person name="Kamat A."/>
            <person name="Kanga B."/>
            <person name="Kashin S."/>
            <person name="Khazanovich D."/>
            <person name="Kisner P."/>
            <person name="Lance K."/>
            <person name="Lara M."/>
            <person name="Lee W."/>
            <person name="Lennon N."/>
            <person name="Letendre F."/>
            <person name="LeVine R."/>
            <person name="Lipovsky A."/>
            <person name="Liu X."/>
            <person name="Liu J."/>
            <person name="Liu S."/>
            <person name="Lokyitsang T."/>
            <person name="Lokyitsang Y."/>
            <person name="Lubonja R."/>
            <person name="Lui A."/>
            <person name="MacDonald P."/>
            <person name="Magnisalis V."/>
            <person name="Maru K."/>
            <person name="Matthews C."/>
            <person name="McCusker W."/>
            <person name="McDonough S."/>
            <person name="Mehta T."/>
            <person name="Meldrim J."/>
            <person name="Meneus L."/>
            <person name="Mihai O."/>
            <person name="Mihalev A."/>
            <person name="Mihova T."/>
            <person name="Mittelman R."/>
            <person name="Mlenga V."/>
            <person name="Montmayeur A."/>
            <person name="Mulrain L."/>
            <person name="Navidi A."/>
            <person name="Naylor J."/>
            <person name="Negash T."/>
            <person name="Nguyen T."/>
            <person name="Nguyen N."/>
            <person name="Nicol R."/>
            <person name="Norbu C."/>
            <person name="Norbu N."/>
            <person name="Novod N."/>
            <person name="O'Neill B."/>
            <person name="Osman S."/>
            <person name="Markiewicz E."/>
            <person name="Oyono O.L."/>
            <person name="Patti C."/>
            <person name="Phunkhang P."/>
            <person name="Pierre F."/>
            <person name="Priest M."/>
            <person name="Raghuraman S."/>
            <person name="Rege F."/>
            <person name="Reyes R."/>
            <person name="Rise C."/>
            <person name="Rogov P."/>
            <person name="Ross K."/>
            <person name="Ryan E."/>
            <person name="Settipalli S."/>
            <person name="Shea T."/>
            <person name="Sherpa N."/>
            <person name="Shi L."/>
            <person name="Shih D."/>
            <person name="Sparrow T."/>
            <person name="Spaulding J."/>
            <person name="Stalker J."/>
            <person name="Stange-Thomann N."/>
            <person name="Stavropoulos S."/>
            <person name="Stone C."/>
            <person name="Strader C."/>
            <person name="Tesfaye S."/>
            <person name="Thomson T."/>
            <person name="Thoulutsang Y."/>
            <person name="Thoulutsang D."/>
            <person name="Topham K."/>
            <person name="Topping I."/>
            <person name="Tsamla T."/>
            <person name="Vassiliev H."/>
            <person name="Vo A."/>
            <person name="Wangchuk T."/>
            <person name="Wangdi T."/>
            <person name="Weiand M."/>
            <person name="Wilkinson J."/>
            <person name="Wilson A."/>
            <person name="Yadav S."/>
            <person name="Young G."/>
            <person name="Yu Q."/>
            <person name="Zembek L."/>
            <person name="Zhong D."/>
            <person name="Zimmer A."/>
            <person name="Zwirko Z."/>
            <person name="Jaffe D.B."/>
            <person name="Alvarez P."/>
            <person name="Brockman W."/>
            <person name="Butler J."/>
            <person name="Chin C."/>
            <person name="Gnerre S."/>
            <person name="Grabherr M."/>
            <person name="Kleber M."/>
            <person name="Mauceli E."/>
            <person name="MacCallum I."/>
        </authorList>
    </citation>
    <scope>NUCLEOTIDE SEQUENCE [LARGE SCALE GENOMIC DNA]</scope>
    <source>
        <strain evidence="3">Tucson 14030-0811.24</strain>
    </source>
</reference>
<evidence type="ECO:0000313" key="2">
    <source>
        <dbReference type="EMBL" id="KRF99436.1"/>
    </source>
</evidence>